<accession>A0A5K3F9Z1</accession>
<dbReference type="GO" id="GO:0060070">
    <property type="term" value="P:canonical Wnt signaling pathway"/>
    <property type="evidence" value="ECO:0007669"/>
    <property type="project" value="TreeGrafter"/>
</dbReference>
<evidence type="ECO:0000256" key="8">
    <source>
        <dbReference type="RuleBase" id="RU003500"/>
    </source>
</evidence>
<evidence type="ECO:0000256" key="6">
    <source>
        <dbReference type="ARBA" id="ARBA00022687"/>
    </source>
</evidence>
<dbReference type="PANTHER" id="PTHR12027:SF102">
    <property type="entry name" value="PROTEIN WNT"/>
    <property type="match status" value="1"/>
</dbReference>
<comment type="subcellular location">
    <subcellularLocation>
        <location evidence="1 8">Secreted</location>
        <location evidence="1 8">Extracellular space</location>
        <location evidence="1 8">Extracellular matrix</location>
    </subcellularLocation>
</comment>
<dbReference type="SMART" id="SM00097">
    <property type="entry name" value="WNT1"/>
    <property type="match status" value="1"/>
</dbReference>
<name>A0A5K3F9Z1_MESCO</name>
<dbReference type="InterPro" id="IPR005817">
    <property type="entry name" value="Wnt"/>
</dbReference>
<dbReference type="AlphaFoldDB" id="A0A5K3F9Z1"/>
<dbReference type="GO" id="GO:0005109">
    <property type="term" value="F:frizzled binding"/>
    <property type="evidence" value="ECO:0007669"/>
    <property type="project" value="TreeGrafter"/>
</dbReference>
<evidence type="ECO:0000256" key="7">
    <source>
        <dbReference type="ARBA" id="ARBA00023157"/>
    </source>
</evidence>
<keyword evidence="5" id="KW-0272">Extracellular matrix</keyword>
<comment type="function">
    <text evidence="8">Ligand for members of the frizzled family of seven transmembrane receptors.</text>
</comment>
<dbReference type="GO" id="GO:0045165">
    <property type="term" value="P:cell fate commitment"/>
    <property type="evidence" value="ECO:0007669"/>
    <property type="project" value="TreeGrafter"/>
</dbReference>
<protein>
    <recommendedName>
        <fullName evidence="8">Protein Wnt</fullName>
    </recommendedName>
</protein>
<dbReference type="PANTHER" id="PTHR12027">
    <property type="entry name" value="WNT RELATED"/>
    <property type="match status" value="1"/>
</dbReference>
<dbReference type="WBParaSite" id="MCU_005831-RB">
    <property type="protein sequence ID" value="MCU_005831-RB"/>
    <property type="gene ID" value="MCU_005831"/>
</dbReference>
<dbReference type="Gene3D" id="3.30.2460.20">
    <property type="match status" value="1"/>
</dbReference>
<evidence type="ECO:0000256" key="2">
    <source>
        <dbReference type="ARBA" id="ARBA00005683"/>
    </source>
</evidence>
<keyword evidence="3 8" id="KW-0217">Developmental protein</keyword>
<dbReference type="GO" id="GO:0030182">
    <property type="term" value="P:neuron differentiation"/>
    <property type="evidence" value="ECO:0007669"/>
    <property type="project" value="TreeGrafter"/>
</dbReference>
<keyword evidence="6 8" id="KW-0879">Wnt signaling pathway</keyword>
<dbReference type="PRINTS" id="PR01349">
    <property type="entry name" value="WNTPROTEIN"/>
</dbReference>
<comment type="similarity">
    <text evidence="2 8">Belongs to the Wnt family.</text>
</comment>
<dbReference type="Pfam" id="PF00110">
    <property type="entry name" value="wnt"/>
    <property type="match status" value="1"/>
</dbReference>
<keyword evidence="7" id="KW-1015">Disulfide bond</keyword>
<organism evidence="9">
    <name type="scientific">Mesocestoides corti</name>
    <name type="common">Flatworm</name>
    <dbReference type="NCBI Taxonomy" id="53468"/>
    <lineage>
        <taxon>Eukaryota</taxon>
        <taxon>Metazoa</taxon>
        <taxon>Spiralia</taxon>
        <taxon>Lophotrochozoa</taxon>
        <taxon>Platyhelminthes</taxon>
        <taxon>Cestoda</taxon>
        <taxon>Eucestoda</taxon>
        <taxon>Cyclophyllidea</taxon>
        <taxon>Mesocestoididae</taxon>
        <taxon>Mesocestoides</taxon>
    </lineage>
</organism>
<dbReference type="GO" id="GO:0005615">
    <property type="term" value="C:extracellular space"/>
    <property type="evidence" value="ECO:0007669"/>
    <property type="project" value="TreeGrafter"/>
</dbReference>
<evidence type="ECO:0000256" key="4">
    <source>
        <dbReference type="ARBA" id="ARBA00022525"/>
    </source>
</evidence>
<evidence type="ECO:0000313" key="9">
    <source>
        <dbReference type="WBParaSite" id="MCU_005831-RB"/>
    </source>
</evidence>
<dbReference type="InterPro" id="IPR043158">
    <property type="entry name" value="Wnt_C"/>
</dbReference>
<proteinExistence type="inferred from homology"/>
<evidence type="ECO:0000256" key="5">
    <source>
        <dbReference type="ARBA" id="ARBA00022530"/>
    </source>
</evidence>
<sequence>MITRVAGGEMPCCQRAGEGNSCCILIGRVPGSQWASTWWSQQVVMRSLLQSPAFKNHFVTMRMPCWIYLLLLSLFSADIVKAIKWLGLHRFPRTKSLEKERFTSNECTLAKYRYGLGRKQLLFCQHPEGGFAMHAIFKSAQAVAYYCPQIFKDRRWNCSSVEHLPRATPDITRTTREKAAMHALASAALMFEIARRCAENKIVDCECGRVGSWDVPPQPHQVEDQGVPDNGQIANTPIQYHWGGCSDNVDVARAYAQAFLGFPIEKTPPRRKSRLAMGTYNPYRRIPRQAPNRNGKESSVKKIRRIVNLHNYKAGFKLIEDAQKIRCKCQGVSGSCAHKICFRQLLRVDSPQLQEMILQRYMAAQHVSVEYGNLLIAKEYDYGAYAPRVIHYGELAFTEHSPDFCEADPRLGSVGTKGRSCTTNDTARTESHHCQNMCCGRGHVTFNETFFVNCNCRITKQFRVICSKCPRVITRSICK</sequence>
<evidence type="ECO:0000256" key="3">
    <source>
        <dbReference type="ARBA" id="ARBA00022473"/>
    </source>
</evidence>
<keyword evidence="4" id="KW-0964">Secreted</keyword>
<evidence type="ECO:0000256" key="1">
    <source>
        <dbReference type="ARBA" id="ARBA00004498"/>
    </source>
</evidence>
<dbReference type="GO" id="GO:0005125">
    <property type="term" value="F:cytokine activity"/>
    <property type="evidence" value="ECO:0007669"/>
    <property type="project" value="TreeGrafter"/>
</dbReference>
<reference evidence="9" key="1">
    <citation type="submission" date="2019-11" db="UniProtKB">
        <authorList>
            <consortium name="WormBaseParasite"/>
        </authorList>
    </citation>
    <scope>IDENTIFICATION</scope>
</reference>